<dbReference type="STRING" id="227084.SAMN05421855_103191"/>
<dbReference type="InterPro" id="IPR013324">
    <property type="entry name" value="RNA_pol_sigma_r3/r4-like"/>
</dbReference>
<dbReference type="OrthoDB" id="9785675at2"/>
<dbReference type="SUPFAM" id="SSF88659">
    <property type="entry name" value="Sigma3 and sigma4 domains of RNA polymerase sigma factors"/>
    <property type="match status" value="1"/>
</dbReference>
<dbReference type="Proteomes" id="UP000199321">
    <property type="component" value="Unassembled WGS sequence"/>
</dbReference>
<dbReference type="AlphaFoldDB" id="A0A1G7GK68"/>
<dbReference type="NCBIfam" id="TIGR02937">
    <property type="entry name" value="sigma70-ECF"/>
    <property type="match status" value="1"/>
</dbReference>
<proteinExistence type="inferred from homology"/>
<reference evidence="7 8" key="1">
    <citation type="submission" date="2016-10" db="EMBL/GenBank/DDBJ databases">
        <authorList>
            <person name="de Groot N.N."/>
        </authorList>
    </citation>
    <scope>NUCLEOTIDE SEQUENCE [LARGE SCALE GENOMIC DNA]</scope>
    <source>
        <strain evidence="7 8">DSM 16195</strain>
    </source>
</reference>
<keyword evidence="4" id="KW-0804">Transcription</keyword>
<evidence type="ECO:0000256" key="4">
    <source>
        <dbReference type="ARBA" id="ARBA00023163"/>
    </source>
</evidence>
<dbReference type="GO" id="GO:0006352">
    <property type="term" value="P:DNA-templated transcription initiation"/>
    <property type="evidence" value="ECO:0007669"/>
    <property type="project" value="InterPro"/>
</dbReference>
<gene>
    <name evidence="7" type="ORF">SAMN05421855_103191</name>
</gene>
<dbReference type="InterPro" id="IPR007627">
    <property type="entry name" value="RNA_pol_sigma70_r2"/>
</dbReference>
<evidence type="ECO:0000259" key="6">
    <source>
        <dbReference type="Pfam" id="PF08281"/>
    </source>
</evidence>
<dbReference type="InterPro" id="IPR013249">
    <property type="entry name" value="RNA_pol_sigma70_r4_t2"/>
</dbReference>
<dbReference type="InterPro" id="IPR036388">
    <property type="entry name" value="WH-like_DNA-bd_sf"/>
</dbReference>
<dbReference type="Pfam" id="PF04542">
    <property type="entry name" value="Sigma70_r2"/>
    <property type="match status" value="1"/>
</dbReference>
<organism evidence="7 8">
    <name type="scientific">Ulvibacter litoralis</name>
    <dbReference type="NCBI Taxonomy" id="227084"/>
    <lineage>
        <taxon>Bacteria</taxon>
        <taxon>Pseudomonadati</taxon>
        <taxon>Bacteroidota</taxon>
        <taxon>Flavobacteriia</taxon>
        <taxon>Flavobacteriales</taxon>
        <taxon>Flavobacteriaceae</taxon>
        <taxon>Ulvibacter</taxon>
    </lineage>
</organism>
<dbReference type="InterPro" id="IPR014284">
    <property type="entry name" value="RNA_pol_sigma-70_dom"/>
</dbReference>
<dbReference type="GO" id="GO:0003677">
    <property type="term" value="F:DNA binding"/>
    <property type="evidence" value="ECO:0007669"/>
    <property type="project" value="InterPro"/>
</dbReference>
<evidence type="ECO:0000256" key="2">
    <source>
        <dbReference type="ARBA" id="ARBA00023015"/>
    </source>
</evidence>
<protein>
    <submittedName>
        <fullName evidence="7">RNA polymerase sigma-70 factor, ECF subfamily</fullName>
    </submittedName>
</protein>
<keyword evidence="2" id="KW-0805">Transcription regulation</keyword>
<dbReference type="InterPro" id="IPR039425">
    <property type="entry name" value="RNA_pol_sigma-70-like"/>
</dbReference>
<dbReference type="InterPro" id="IPR013325">
    <property type="entry name" value="RNA_pol_sigma_r2"/>
</dbReference>
<sequence>MELKKSELLTQIQKAKAGKQGAFKFLLDHFWNEVFGFQLKRVKNEYEAEDITIETFSKAFDKINTFDENYTFGTWLITISKNIQIDKSRKKNAAVYLQTADVGDEHVQKIVDDSPTPEDILITEQNLAELLLFIKRLKPHYQEVINLRYFNEMSYNEISESLNEPLNNVKVRLLRARKLLAEIITQHRKV</sequence>
<dbReference type="SUPFAM" id="SSF88946">
    <property type="entry name" value="Sigma2 domain of RNA polymerase sigma factors"/>
    <property type="match status" value="1"/>
</dbReference>
<evidence type="ECO:0000259" key="5">
    <source>
        <dbReference type="Pfam" id="PF04542"/>
    </source>
</evidence>
<comment type="similarity">
    <text evidence="1">Belongs to the sigma-70 factor family. ECF subfamily.</text>
</comment>
<dbReference type="PANTHER" id="PTHR43133:SF51">
    <property type="entry name" value="RNA POLYMERASE SIGMA FACTOR"/>
    <property type="match status" value="1"/>
</dbReference>
<evidence type="ECO:0000313" key="7">
    <source>
        <dbReference type="EMBL" id="SDE88558.1"/>
    </source>
</evidence>
<name>A0A1G7GK68_9FLAO</name>
<keyword evidence="8" id="KW-1185">Reference proteome</keyword>
<dbReference type="Pfam" id="PF08281">
    <property type="entry name" value="Sigma70_r4_2"/>
    <property type="match status" value="1"/>
</dbReference>
<dbReference type="Gene3D" id="1.10.1740.10">
    <property type="match status" value="1"/>
</dbReference>
<evidence type="ECO:0000256" key="3">
    <source>
        <dbReference type="ARBA" id="ARBA00023082"/>
    </source>
</evidence>
<evidence type="ECO:0000256" key="1">
    <source>
        <dbReference type="ARBA" id="ARBA00010641"/>
    </source>
</evidence>
<feature type="domain" description="RNA polymerase sigma-70 region 2" evidence="5">
    <location>
        <begin position="32"/>
        <end position="92"/>
    </location>
</feature>
<dbReference type="RefSeq" id="WP_093144258.1">
    <property type="nucleotide sequence ID" value="NZ_BMWO01000003.1"/>
</dbReference>
<dbReference type="CDD" id="cd06171">
    <property type="entry name" value="Sigma70_r4"/>
    <property type="match status" value="1"/>
</dbReference>
<evidence type="ECO:0000313" key="8">
    <source>
        <dbReference type="Proteomes" id="UP000199321"/>
    </source>
</evidence>
<feature type="domain" description="RNA polymerase sigma factor 70 region 4 type 2" evidence="6">
    <location>
        <begin position="129"/>
        <end position="180"/>
    </location>
</feature>
<dbReference type="EMBL" id="FNBA01000003">
    <property type="protein sequence ID" value="SDE88558.1"/>
    <property type="molecule type" value="Genomic_DNA"/>
</dbReference>
<keyword evidence="3" id="KW-0731">Sigma factor</keyword>
<dbReference type="PANTHER" id="PTHR43133">
    <property type="entry name" value="RNA POLYMERASE ECF-TYPE SIGMA FACTO"/>
    <property type="match status" value="1"/>
</dbReference>
<dbReference type="GO" id="GO:0016987">
    <property type="term" value="F:sigma factor activity"/>
    <property type="evidence" value="ECO:0007669"/>
    <property type="project" value="UniProtKB-KW"/>
</dbReference>
<dbReference type="Gene3D" id="1.10.10.10">
    <property type="entry name" value="Winged helix-like DNA-binding domain superfamily/Winged helix DNA-binding domain"/>
    <property type="match status" value="1"/>
</dbReference>
<accession>A0A1G7GK68</accession>